<comment type="caution">
    <text evidence="2">The sequence shown here is derived from an EMBL/GenBank/DDBJ whole genome shotgun (WGS) entry which is preliminary data.</text>
</comment>
<sequence length="267" mass="32051">MTRWINVQEAMEILEEHYIKVSYKTVTDWLRKLEIPAVPSENRKEGWSIREEDLLQFIEKKRPGLRQILQEYHHVVRDMNHMKKQMQILLQGNNTERDQSVEGSKKEDIDFLCDMLDMMNEEISTLQMQNQWMKDAYEQAAEEYDLLQKRVSKLETVIENSQQPNSIDENMIHRLDEKVFQGLLRAQFKRLFPDRTYSLKGEKGLQIYQDFCNLVFPKEDKHLGIIKKGDEYIYQRTDEKSTQVNRLYNKVIKELLEDMEKRAVLEE</sequence>
<accession>A0A164BZY8</accession>
<evidence type="ECO:0000256" key="1">
    <source>
        <dbReference type="SAM" id="Coils"/>
    </source>
</evidence>
<name>A0A164BZY8_BACCE</name>
<evidence type="ECO:0000313" key="2">
    <source>
        <dbReference type="EMBL" id="KZD27680.1"/>
    </source>
</evidence>
<dbReference type="AlphaFoldDB" id="A0A164BZY8"/>
<keyword evidence="1" id="KW-0175">Coiled coil</keyword>
<dbReference type="RefSeq" id="WP_063224801.1">
    <property type="nucleotide sequence ID" value="NZ_LJKA01000073.1"/>
</dbReference>
<gene>
    <name evidence="2" type="ORF">B4082_5217</name>
</gene>
<dbReference type="PATRIC" id="fig|1396.539.peg.5840"/>
<dbReference type="Proteomes" id="UP000076501">
    <property type="component" value="Unassembled WGS sequence"/>
</dbReference>
<protein>
    <submittedName>
        <fullName evidence="2">Uncharacterized protein</fullName>
    </submittedName>
</protein>
<feature type="coiled-coil region" evidence="1">
    <location>
        <begin position="130"/>
        <end position="157"/>
    </location>
</feature>
<evidence type="ECO:0000313" key="3">
    <source>
        <dbReference type="Proteomes" id="UP000076501"/>
    </source>
</evidence>
<dbReference type="EMBL" id="LJKA01000073">
    <property type="protein sequence ID" value="KZD27680.1"/>
    <property type="molecule type" value="Genomic_DNA"/>
</dbReference>
<reference evidence="2 3" key="1">
    <citation type="submission" date="2015-09" db="EMBL/GenBank/DDBJ databases">
        <title>Bacillus cereus food isolates.</title>
        <authorList>
            <person name="Boekhorst J."/>
        </authorList>
    </citation>
    <scope>NUCLEOTIDE SEQUENCE [LARGE SCALE GENOMIC DNA]</scope>
    <source>
        <strain evidence="2 3">B4082</strain>
    </source>
</reference>
<proteinExistence type="predicted"/>
<organism evidence="2 3">
    <name type="scientific">Bacillus cereus</name>
    <dbReference type="NCBI Taxonomy" id="1396"/>
    <lineage>
        <taxon>Bacteria</taxon>
        <taxon>Bacillati</taxon>
        <taxon>Bacillota</taxon>
        <taxon>Bacilli</taxon>
        <taxon>Bacillales</taxon>
        <taxon>Bacillaceae</taxon>
        <taxon>Bacillus</taxon>
        <taxon>Bacillus cereus group</taxon>
    </lineage>
</organism>